<organism evidence="1 2">
    <name type="scientific">Pleurodeles waltl</name>
    <name type="common">Iberian ribbed newt</name>
    <dbReference type="NCBI Taxonomy" id="8319"/>
    <lineage>
        <taxon>Eukaryota</taxon>
        <taxon>Metazoa</taxon>
        <taxon>Chordata</taxon>
        <taxon>Craniata</taxon>
        <taxon>Vertebrata</taxon>
        <taxon>Euteleostomi</taxon>
        <taxon>Amphibia</taxon>
        <taxon>Batrachia</taxon>
        <taxon>Caudata</taxon>
        <taxon>Salamandroidea</taxon>
        <taxon>Salamandridae</taxon>
        <taxon>Pleurodelinae</taxon>
        <taxon>Pleurodeles</taxon>
    </lineage>
</organism>
<name>A0AAV7W9G6_PLEWA</name>
<comment type="caution">
    <text evidence="1">The sequence shown here is derived from an EMBL/GenBank/DDBJ whole genome shotgun (WGS) entry which is preliminary data.</text>
</comment>
<evidence type="ECO:0000313" key="1">
    <source>
        <dbReference type="EMBL" id="KAJ1208749.1"/>
    </source>
</evidence>
<keyword evidence="2" id="KW-1185">Reference proteome</keyword>
<gene>
    <name evidence="1" type="ORF">NDU88_004132</name>
</gene>
<accession>A0AAV7W9G6</accession>
<protein>
    <submittedName>
        <fullName evidence="1">Uncharacterized protein</fullName>
    </submittedName>
</protein>
<dbReference type="EMBL" id="JANPWB010000002">
    <property type="protein sequence ID" value="KAJ1208749.1"/>
    <property type="molecule type" value="Genomic_DNA"/>
</dbReference>
<proteinExistence type="predicted"/>
<sequence>MSSIKGVPESEPLTISTSPVQDTAMDMILLEIRVMDSTICTIAAKTKSIGLDIAGFQARVTGLEQRMTKMVDHFKTIPDRDQELLHLRSMLIDLEERSLRDNVHFFGFPEQSEGTDVQDFFQSILPTIPGLTFDPPVGISEGRSSGTTTARQRHLPRQIITCLLRHGQARRLIMVARAHGPY</sequence>
<reference evidence="1" key="1">
    <citation type="journal article" date="2022" name="bioRxiv">
        <title>Sequencing and chromosome-scale assembly of the giantPleurodeles waltlgenome.</title>
        <authorList>
            <person name="Brown T."/>
            <person name="Elewa A."/>
            <person name="Iarovenko S."/>
            <person name="Subramanian E."/>
            <person name="Araus A.J."/>
            <person name="Petzold A."/>
            <person name="Susuki M."/>
            <person name="Suzuki K.-i.T."/>
            <person name="Hayashi T."/>
            <person name="Toyoda A."/>
            <person name="Oliveira C."/>
            <person name="Osipova E."/>
            <person name="Leigh N.D."/>
            <person name="Simon A."/>
            <person name="Yun M.H."/>
        </authorList>
    </citation>
    <scope>NUCLEOTIDE SEQUENCE</scope>
    <source>
        <strain evidence="1">20211129_DDA</strain>
        <tissue evidence="1">Liver</tissue>
    </source>
</reference>
<evidence type="ECO:0000313" key="2">
    <source>
        <dbReference type="Proteomes" id="UP001066276"/>
    </source>
</evidence>
<dbReference type="Proteomes" id="UP001066276">
    <property type="component" value="Chromosome 1_2"/>
</dbReference>
<dbReference type="AlphaFoldDB" id="A0AAV7W9G6"/>
<dbReference type="Gene3D" id="3.30.70.1820">
    <property type="entry name" value="L1 transposable element, RRM domain"/>
    <property type="match status" value="1"/>
</dbReference>